<dbReference type="PANTHER" id="PTHR21087:SF16">
    <property type="entry name" value="SHIKIMATE KINASE 1, CHLOROPLASTIC"/>
    <property type="match status" value="1"/>
</dbReference>
<dbReference type="Proteomes" id="UP000028549">
    <property type="component" value="Unassembled WGS sequence"/>
</dbReference>
<keyword evidence="4 7" id="KW-0418">Kinase</keyword>
<accession>A0A084GWH2</accession>
<keyword evidence="3 7" id="KW-0547">Nucleotide-binding</keyword>
<comment type="similarity">
    <text evidence="7">Belongs to the shikimate kinase family.</text>
</comment>
<comment type="subunit">
    <text evidence="7">Monomer.</text>
</comment>
<dbReference type="GO" id="GO:0008652">
    <property type="term" value="P:amino acid biosynthetic process"/>
    <property type="evidence" value="ECO:0007669"/>
    <property type="project" value="UniProtKB-KW"/>
</dbReference>
<dbReference type="PRINTS" id="PR01100">
    <property type="entry name" value="SHIKIMTKNASE"/>
</dbReference>
<reference evidence="8 9" key="1">
    <citation type="journal article" date="2005" name="Int. J. Syst. Evol. Microbiol.">
        <title>Bacillus cibi sp. nov., isolated from jeotgal, a traditional Korean fermented seafood.</title>
        <authorList>
            <person name="Yoon J.H."/>
            <person name="Lee C.H."/>
            <person name="Oh T.K."/>
        </authorList>
    </citation>
    <scope>NUCLEOTIDE SEQUENCE [LARGE SCALE GENOMIC DNA]</scope>
    <source>
        <strain evidence="8 9">DSM 16189</strain>
    </source>
</reference>
<comment type="caution">
    <text evidence="7">Lacks conserved residue(s) required for the propagation of feature annotation.</text>
</comment>
<dbReference type="CDD" id="cd00464">
    <property type="entry name" value="SK"/>
    <property type="match status" value="1"/>
</dbReference>
<dbReference type="STRING" id="246786.GS18_0211200"/>
<dbReference type="EC" id="2.7.1.71" evidence="7"/>
<keyword evidence="6 7" id="KW-0057">Aromatic amino acid biosynthesis</keyword>
<dbReference type="GO" id="GO:0009423">
    <property type="term" value="P:chorismate biosynthetic process"/>
    <property type="evidence" value="ECO:0007669"/>
    <property type="project" value="UniProtKB-UniRule"/>
</dbReference>
<feature type="binding site" evidence="7">
    <location>
        <begin position="11"/>
        <end position="16"/>
    </location>
    <ligand>
        <name>ATP</name>
        <dbReference type="ChEBI" id="CHEBI:30616"/>
    </ligand>
</feature>
<dbReference type="GO" id="GO:0005524">
    <property type="term" value="F:ATP binding"/>
    <property type="evidence" value="ECO:0007669"/>
    <property type="project" value="UniProtKB-UniRule"/>
</dbReference>
<keyword evidence="1 7" id="KW-0028">Amino-acid biosynthesis</keyword>
<dbReference type="GO" id="GO:0004765">
    <property type="term" value="F:shikimate kinase activity"/>
    <property type="evidence" value="ECO:0007669"/>
    <property type="project" value="UniProtKB-UniRule"/>
</dbReference>
<evidence type="ECO:0000313" key="8">
    <source>
        <dbReference type="EMBL" id="KEZ51684.1"/>
    </source>
</evidence>
<evidence type="ECO:0000256" key="2">
    <source>
        <dbReference type="ARBA" id="ARBA00022679"/>
    </source>
</evidence>
<dbReference type="GO" id="GO:0000287">
    <property type="term" value="F:magnesium ion binding"/>
    <property type="evidence" value="ECO:0007669"/>
    <property type="project" value="UniProtKB-UniRule"/>
</dbReference>
<protein>
    <recommendedName>
        <fullName evidence="7">Shikimate kinase</fullName>
        <shortName evidence="7">SK</shortName>
        <ecNumber evidence="7">2.7.1.71</ecNumber>
    </recommendedName>
</protein>
<dbReference type="AlphaFoldDB" id="A0A084GWH2"/>
<keyword evidence="7" id="KW-0479">Metal-binding</keyword>
<evidence type="ECO:0000256" key="3">
    <source>
        <dbReference type="ARBA" id="ARBA00022741"/>
    </source>
</evidence>
<keyword evidence="2 7" id="KW-0808">Transferase</keyword>
<feature type="binding site" evidence="7">
    <location>
        <position position="134"/>
    </location>
    <ligand>
        <name>substrate</name>
    </ligand>
</feature>
<dbReference type="UniPathway" id="UPA00053">
    <property type="reaction ID" value="UER00088"/>
</dbReference>
<dbReference type="EMBL" id="JNVC02000005">
    <property type="protein sequence ID" value="KEZ51684.1"/>
    <property type="molecule type" value="Genomic_DNA"/>
</dbReference>
<feature type="binding site" evidence="7">
    <location>
        <position position="57"/>
    </location>
    <ligand>
        <name>substrate</name>
    </ligand>
</feature>
<comment type="pathway">
    <text evidence="7">Metabolic intermediate biosynthesis; chorismate biosynthesis; chorismate from D-erythrose 4-phosphate and phosphoenolpyruvate: step 5/7.</text>
</comment>
<evidence type="ECO:0000256" key="5">
    <source>
        <dbReference type="ARBA" id="ARBA00022840"/>
    </source>
</evidence>
<evidence type="ECO:0000313" key="9">
    <source>
        <dbReference type="Proteomes" id="UP000028549"/>
    </source>
</evidence>
<feature type="binding site" evidence="7">
    <location>
        <position position="78"/>
    </location>
    <ligand>
        <name>substrate</name>
    </ligand>
</feature>
<dbReference type="OrthoDB" id="9800332at2"/>
<comment type="function">
    <text evidence="7">Catalyzes the specific phosphorylation of the 3-hydroxyl group of shikimic acid using ATP as a cosubstrate.</text>
</comment>
<feature type="binding site" evidence="7">
    <location>
        <position position="116"/>
    </location>
    <ligand>
        <name>ATP</name>
        <dbReference type="ChEBI" id="CHEBI:30616"/>
    </ligand>
</feature>
<dbReference type="InterPro" id="IPR031322">
    <property type="entry name" value="Shikimate/glucono_kinase"/>
</dbReference>
<dbReference type="SUPFAM" id="SSF52540">
    <property type="entry name" value="P-loop containing nucleoside triphosphate hydrolases"/>
    <property type="match status" value="1"/>
</dbReference>
<dbReference type="GO" id="GO:0005829">
    <property type="term" value="C:cytosol"/>
    <property type="evidence" value="ECO:0007669"/>
    <property type="project" value="TreeGrafter"/>
</dbReference>
<comment type="catalytic activity">
    <reaction evidence="7">
        <text>shikimate + ATP = 3-phosphoshikimate + ADP + H(+)</text>
        <dbReference type="Rhea" id="RHEA:13121"/>
        <dbReference type="ChEBI" id="CHEBI:15378"/>
        <dbReference type="ChEBI" id="CHEBI:30616"/>
        <dbReference type="ChEBI" id="CHEBI:36208"/>
        <dbReference type="ChEBI" id="CHEBI:145989"/>
        <dbReference type="ChEBI" id="CHEBI:456216"/>
        <dbReference type="EC" id="2.7.1.71"/>
    </reaction>
</comment>
<dbReference type="Gene3D" id="3.40.50.300">
    <property type="entry name" value="P-loop containing nucleotide triphosphate hydrolases"/>
    <property type="match status" value="1"/>
</dbReference>
<organism evidence="8 9">
    <name type="scientific">Metabacillus indicus</name>
    <name type="common">Bacillus indicus</name>
    <dbReference type="NCBI Taxonomy" id="246786"/>
    <lineage>
        <taxon>Bacteria</taxon>
        <taxon>Bacillati</taxon>
        <taxon>Bacillota</taxon>
        <taxon>Bacilli</taxon>
        <taxon>Bacillales</taxon>
        <taxon>Bacillaceae</taxon>
        <taxon>Metabacillus</taxon>
    </lineage>
</organism>
<comment type="caution">
    <text evidence="8">The sequence shown here is derived from an EMBL/GenBank/DDBJ whole genome shotgun (WGS) entry which is preliminary data.</text>
</comment>
<evidence type="ECO:0000256" key="1">
    <source>
        <dbReference type="ARBA" id="ARBA00022605"/>
    </source>
</evidence>
<proteinExistence type="inferred from homology"/>
<dbReference type="GO" id="GO:0009073">
    <property type="term" value="P:aromatic amino acid family biosynthetic process"/>
    <property type="evidence" value="ECO:0007669"/>
    <property type="project" value="UniProtKB-KW"/>
</dbReference>
<keyword evidence="7" id="KW-0460">Magnesium</keyword>
<dbReference type="InterPro" id="IPR000623">
    <property type="entry name" value="Shikimate_kinase/TSH1"/>
</dbReference>
<feature type="binding site" evidence="7">
    <location>
        <position position="15"/>
    </location>
    <ligand>
        <name>Mg(2+)</name>
        <dbReference type="ChEBI" id="CHEBI:18420"/>
    </ligand>
</feature>
<evidence type="ECO:0000256" key="6">
    <source>
        <dbReference type="ARBA" id="ARBA00023141"/>
    </source>
</evidence>
<feature type="binding site" evidence="7">
    <location>
        <position position="33"/>
    </location>
    <ligand>
        <name>substrate</name>
    </ligand>
</feature>
<dbReference type="Pfam" id="PF01202">
    <property type="entry name" value="SKI"/>
    <property type="match status" value="1"/>
</dbReference>
<keyword evidence="5 7" id="KW-0067">ATP-binding</keyword>
<dbReference type="PANTHER" id="PTHR21087">
    <property type="entry name" value="SHIKIMATE KINASE"/>
    <property type="match status" value="1"/>
</dbReference>
<name>A0A084GWH2_METID</name>
<gene>
    <name evidence="7" type="primary">aroK</name>
    <name evidence="8" type="ORF">GS18_0211200</name>
</gene>
<dbReference type="HAMAP" id="MF_00109">
    <property type="entry name" value="Shikimate_kinase"/>
    <property type="match status" value="1"/>
</dbReference>
<dbReference type="InterPro" id="IPR027417">
    <property type="entry name" value="P-loop_NTPase"/>
</dbReference>
<keyword evidence="9" id="KW-1185">Reference proteome</keyword>
<dbReference type="RefSeq" id="WP_029279717.1">
    <property type="nucleotide sequence ID" value="NZ_CP176757.1"/>
</dbReference>
<evidence type="ECO:0000256" key="7">
    <source>
        <dbReference type="HAMAP-Rule" id="MF_00109"/>
    </source>
</evidence>
<comment type="cofactor">
    <cofactor evidence="7">
        <name>Mg(2+)</name>
        <dbReference type="ChEBI" id="CHEBI:18420"/>
    </cofactor>
    <text evidence="7">Binds 1 Mg(2+) ion per subunit.</text>
</comment>
<evidence type="ECO:0000256" key="4">
    <source>
        <dbReference type="ARBA" id="ARBA00022777"/>
    </source>
</evidence>
<comment type="subcellular location">
    <subcellularLocation>
        <location evidence="7">Cytoplasm</location>
    </subcellularLocation>
</comment>
<sequence>MKPIFITGFMGTGKTTVGKVLAEKLGCPVLDTDQMIEHAAGKQIKDIFKEDGEEVFRSLETQMIERAPSENAVITTGGGLPVRKVNREKMKESGIVIFLQTDLDVIFERVQQDENRPLASKASKEELSSLYESRVNAYEDCTIKIKTEGKTIEQLADELIERIKELETRHTS</sequence>
<keyword evidence="7" id="KW-0963">Cytoplasm</keyword>